<evidence type="ECO:0000313" key="2">
    <source>
        <dbReference type="Proteomes" id="UP000324222"/>
    </source>
</evidence>
<organism evidence="1 2">
    <name type="scientific">Portunus trituberculatus</name>
    <name type="common">Swimming crab</name>
    <name type="synonym">Neptunus trituberculatus</name>
    <dbReference type="NCBI Taxonomy" id="210409"/>
    <lineage>
        <taxon>Eukaryota</taxon>
        <taxon>Metazoa</taxon>
        <taxon>Ecdysozoa</taxon>
        <taxon>Arthropoda</taxon>
        <taxon>Crustacea</taxon>
        <taxon>Multicrustacea</taxon>
        <taxon>Malacostraca</taxon>
        <taxon>Eumalacostraca</taxon>
        <taxon>Eucarida</taxon>
        <taxon>Decapoda</taxon>
        <taxon>Pleocyemata</taxon>
        <taxon>Brachyura</taxon>
        <taxon>Eubrachyura</taxon>
        <taxon>Portunoidea</taxon>
        <taxon>Portunidae</taxon>
        <taxon>Portuninae</taxon>
        <taxon>Portunus</taxon>
    </lineage>
</organism>
<proteinExistence type="predicted"/>
<gene>
    <name evidence="1" type="ORF">E2C01_036378</name>
</gene>
<sequence length="33" mass="3774">MTANMENFTKRTTPITAAQRDSLVDLVNQEKCF</sequence>
<dbReference type="Proteomes" id="UP000324222">
    <property type="component" value="Unassembled WGS sequence"/>
</dbReference>
<protein>
    <submittedName>
        <fullName evidence="1">Uncharacterized protein</fullName>
    </submittedName>
</protein>
<evidence type="ECO:0000313" key="1">
    <source>
        <dbReference type="EMBL" id="MPC42747.1"/>
    </source>
</evidence>
<reference evidence="1 2" key="1">
    <citation type="submission" date="2019-05" db="EMBL/GenBank/DDBJ databases">
        <title>Another draft genome of Portunus trituberculatus and its Hox gene families provides insights of decapod evolution.</title>
        <authorList>
            <person name="Jeong J.-H."/>
            <person name="Song I."/>
            <person name="Kim S."/>
            <person name="Choi T."/>
            <person name="Kim D."/>
            <person name="Ryu S."/>
            <person name="Kim W."/>
        </authorList>
    </citation>
    <scope>NUCLEOTIDE SEQUENCE [LARGE SCALE GENOMIC DNA]</scope>
    <source>
        <tissue evidence="1">Muscle</tissue>
    </source>
</reference>
<dbReference type="AlphaFoldDB" id="A0A5B7FB08"/>
<name>A0A5B7FB08_PORTR</name>
<dbReference type="EMBL" id="VSRR010005558">
    <property type="protein sequence ID" value="MPC42747.1"/>
    <property type="molecule type" value="Genomic_DNA"/>
</dbReference>
<keyword evidence="2" id="KW-1185">Reference proteome</keyword>
<comment type="caution">
    <text evidence="1">The sequence shown here is derived from an EMBL/GenBank/DDBJ whole genome shotgun (WGS) entry which is preliminary data.</text>
</comment>
<accession>A0A5B7FB08</accession>